<dbReference type="Proteomes" id="UP000236319">
    <property type="component" value="Unassembled WGS sequence"/>
</dbReference>
<organism evidence="1 2">
    <name type="scientific">Babesia ovata</name>
    <dbReference type="NCBI Taxonomy" id="189622"/>
    <lineage>
        <taxon>Eukaryota</taxon>
        <taxon>Sar</taxon>
        <taxon>Alveolata</taxon>
        <taxon>Apicomplexa</taxon>
        <taxon>Aconoidasida</taxon>
        <taxon>Piroplasmida</taxon>
        <taxon>Babesiidae</taxon>
        <taxon>Babesia</taxon>
    </lineage>
</organism>
<proteinExistence type="predicted"/>
<reference evidence="1 2" key="1">
    <citation type="journal article" date="2017" name="BMC Genomics">
        <title>Whole-genome assembly of Babesia ovata and comparative genomics between closely related pathogens.</title>
        <authorList>
            <person name="Yamagishi J."/>
            <person name="Asada M."/>
            <person name="Hakimi H."/>
            <person name="Tanaka T.Q."/>
            <person name="Sugimoto C."/>
            <person name="Kawazu S."/>
        </authorList>
    </citation>
    <scope>NUCLEOTIDE SEQUENCE [LARGE SCALE GENOMIC DNA]</scope>
    <source>
        <strain evidence="1 2">Miyake</strain>
    </source>
</reference>
<comment type="caution">
    <text evidence="1">The sequence shown here is derived from an EMBL/GenBank/DDBJ whole genome shotgun (WGS) entry which is preliminary data.</text>
</comment>
<dbReference type="VEuPathDB" id="PiroplasmaDB:BOVATA_039820"/>
<dbReference type="AlphaFoldDB" id="A0A2H6KHP4"/>
<keyword evidence="2" id="KW-1185">Reference proteome</keyword>
<name>A0A2H6KHP4_9APIC</name>
<gene>
    <name evidence="1" type="ORF">BOVATA_039820</name>
</gene>
<accession>A0A2H6KHP4</accession>
<evidence type="ECO:0000313" key="2">
    <source>
        <dbReference type="Proteomes" id="UP000236319"/>
    </source>
</evidence>
<evidence type="ECO:0000313" key="1">
    <source>
        <dbReference type="EMBL" id="GBE62489.1"/>
    </source>
</evidence>
<protein>
    <submittedName>
        <fullName evidence="1">Enoyl-ACP reductase, putative</fullName>
    </submittedName>
</protein>
<dbReference type="RefSeq" id="XP_028868732.1">
    <property type="nucleotide sequence ID" value="XM_029012899.1"/>
</dbReference>
<sequence>MDFSPEEERAGIHSSINLHTKRVIAAFYSMIECAQLEATQDCLLRTEIDNFQLKLHNDSLPLYHSFRPCDQRAAPLSRSEITRTHSGRNRPRPRFIGAAQAHLQLREIAICEAQRL</sequence>
<dbReference type="EMBL" id="BDSA01000005">
    <property type="protein sequence ID" value="GBE62489.1"/>
    <property type="molecule type" value="Genomic_DNA"/>
</dbReference>
<dbReference type="OrthoDB" id="365254at2759"/>
<dbReference type="GeneID" id="39876259"/>